<organism evidence="6">
    <name type="scientific">Ixodes ricinus</name>
    <name type="common">Common tick</name>
    <name type="synonym">Acarus ricinus</name>
    <dbReference type="NCBI Taxonomy" id="34613"/>
    <lineage>
        <taxon>Eukaryota</taxon>
        <taxon>Metazoa</taxon>
        <taxon>Ecdysozoa</taxon>
        <taxon>Arthropoda</taxon>
        <taxon>Chelicerata</taxon>
        <taxon>Arachnida</taxon>
        <taxon>Acari</taxon>
        <taxon>Parasitiformes</taxon>
        <taxon>Ixodida</taxon>
        <taxon>Ixodoidea</taxon>
        <taxon>Ixodidae</taxon>
        <taxon>Ixodinae</taxon>
        <taxon>Ixodes</taxon>
    </lineage>
</organism>
<keyword evidence="1" id="KW-0156">Chromatin regulator</keyword>
<dbReference type="SUPFAM" id="SSF57903">
    <property type="entry name" value="FYVE/PHD zinc finger"/>
    <property type="match status" value="1"/>
</dbReference>
<dbReference type="GO" id="GO:0006325">
    <property type="term" value="P:chromatin organization"/>
    <property type="evidence" value="ECO:0007669"/>
    <property type="project" value="UniProtKB-KW"/>
</dbReference>
<dbReference type="InterPro" id="IPR013083">
    <property type="entry name" value="Znf_RING/FYVE/PHD"/>
</dbReference>
<dbReference type="AlphaFoldDB" id="A0A147BR00"/>
<feature type="compositionally biased region" description="Low complexity" evidence="4">
    <location>
        <begin position="182"/>
        <end position="193"/>
    </location>
</feature>
<keyword evidence="2" id="KW-0805">Transcription regulation</keyword>
<evidence type="ECO:0000256" key="2">
    <source>
        <dbReference type="ARBA" id="ARBA00023015"/>
    </source>
</evidence>
<dbReference type="InterPro" id="IPR024610">
    <property type="entry name" value="ING_N_histone-binding"/>
</dbReference>
<dbReference type="PANTHER" id="PTHR10333">
    <property type="entry name" value="INHIBITOR OF GROWTH PROTEIN"/>
    <property type="match status" value="1"/>
</dbReference>
<name>A0A147BR00_IXORI</name>
<dbReference type="Pfam" id="PF12998">
    <property type="entry name" value="ING"/>
    <property type="match status" value="1"/>
</dbReference>
<dbReference type="EMBL" id="GEGO01002225">
    <property type="protein sequence ID" value="JAR93179.1"/>
    <property type="molecule type" value="Transcribed_RNA"/>
</dbReference>
<proteinExistence type="predicted"/>
<dbReference type="GO" id="GO:0035267">
    <property type="term" value="C:NuA4 histone acetyltransferase complex"/>
    <property type="evidence" value="ECO:0007669"/>
    <property type="project" value="TreeGrafter"/>
</dbReference>
<dbReference type="Gene3D" id="6.10.140.1740">
    <property type="match status" value="1"/>
</dbReference>
<dbReference type="InterPro" id="IPR011011">
    <property type="entry name" value="Znf_FYVE_PHD"/>
</dbReference>
<accession>A0A147BR00</accession>
<reference evidence="6" key="1">
    <citation type="journal article" date="2018" name="PLoS Negl. Trop. Dis.">
        <title>Sialome diversity of ticks revealed by RNAseq of single tick salivary glands.</title>
        <authorList>
            <person name="Perner J."/>
            <person name="Kropackova S."/>
            <person name="Kopacek P."/>
            <person name="Ribeiro J.M."/>
        </authorList>
    </citation>
    <scope>NUCLEOTIDE SEQUENCE</scope>
    <source>
        <strain evidence="6">Siblings of single egg batch collected in Ceske Budejovice</strain>
        <tissue evidence="6">Salivary glands</tissue>
    </source>
</reference>
<keyword evidence="3" id="KW-0804">Transcription</keyword>
<dbReference type="Gene3D" id="3.30.40.10">
    <property type="entry name" value="Zinc/RING finger domain, C3HC4 (zinc finger)"/>
    <property type="match status" value="1"/>
</dbReference>
<dbReference type="PANTHER" id="PTHR10333:SF103">
    <property type="entry name" value="INHIBITOR OF GROWTH PROTEIN 3"/>
    <property type="match status" value="1"/>
</dbReference>
<feature type="region of interest" description="Disordered" evidence="4">
    <location>
        <begin position="307"/>
        <end position="364"/>
    </location>
</feature>
<feature type="region of interest" description="Disordered" evidence="4">
    <location>
        <begin position="160"/>
        <end position="202"/>
    </location>
</feature>
<dbReference type="CDD" id="cd16858">
    <property type="entry name" value="ING_ING3_Yng2p"/>
    <property type="match status" value="1"/>
</dbReference>
<evidence type="ECO:0000259" key="5">
    <source>
        <dbReference type="SMART" id="SM01408"/>
    </source>
</evidence>
<evidence type="ECO:0000313" key="6">
    <source>
        <dbReference type="EMBL" id="JAR93179.1"/>
    </source>
</evidence>
<protein>
    <submittedName>
        <fullName evidence="6">Putative inhibitor of growth protein</fullName>
    </submittedName>
</protein>
<feature type="domain" description="Inhibitor of growth protein N-terminal histone-binding" evidence="5">
    <location>
        <begin position="41"/>
        <end position="142"/>
    </location>
</feature>
<evidence type="ECO:0000256" key="3">
    <source>
        <dbReference type="ARBA" id="ARBA00023163"/>
    </source>
</evidence>
<evidence type="ECO:0000256" key="1">
    <source>
        <dbReference type="ARBA" id="ARBA00022853"/>
    </source>
</evidence>
<dbReference type="InterPro" id="IPR028651">
    <property type="entry name" value="ING_fam"/>
</dbReference>
<feature type="compositionally biased region" description="Pro residues" evidence="4">
    <location>
        <begin position="316"/>
        <end position="335"/>
    </location>
</feature>
<dbReference type="SMART" id="SM01408">
    <property type="entry name" value="ING"/>
    <property type="match status" value="1"/>
</dbReference>
<evidence type="ECO:0000256" key="4">
    <source>
        <dbReference type="SAM" id="MobiDB-lite"/>
    </source>
</evidence>
<sequence>MAGDCTRLFLQRYLLDFVLFIANWVRNTTTTGRDRRIRMLYLEDYLEMIEHLPQELRDRFTEMREMDLQVQNAMDSLDERVKQFFANARKMKPEQRDQDFDKIRKDYYKALEDADEKVQIANQIYDLVDRYLRRLDQELQKFKMELEADNAGITEILERRSLELDKPPPSCAKAEKRKHAATTSSTPGGVSTGQQAEKRPATERVVVVPAEPPGRPVAAAGSVAVAAASTAVAGAPPLAPPDRLLLPPAALSYGLGSNAIAAAASQAIAATQQMQQGRRTASLKASYEAINASLQSLTSREFTMGSKDIGSLTSLTPPPAPPTPQPSPNPPPVPVAPAAEPRRSSSKKHGRGGQPPLVAGEDSGDSLLLLDDNLDWGCDPNEPRYCICNQVSYGDMVACDNDDVRLPLRSFVYGGKHAAKTRFDVRVYAVEGPFEVRRHWFML</sequence>